<feature type="transmembrane region" description="Helical" evidence="1">
    <location>
        <begin position="27"/>
        <end position="46"/>
    </location>
</feature>
<accession>A0A6J3MHR2</accession>
<dbReference type="RefSeq" id="XP_033463468.1">
    <property type="nucleotide sequence ID" value="XM_033598932.1"/>
</dbReference>
<reference evidence="3" key="2">
    <citation type="submission" date="2020-04" db="EMBL/GenBank/DDBJ databases">
        <authorList>
            <consortium name="NCBI Genome Project"/>
        </authorList>
    </citation>
    <scope>NUCLEOTIDE SEQUENCE</scope>
    <source>
        <strain evidence="3">CBS 342.82</strain>
    </source>
</reference>
<evidence type="ECO:0000313" key="3">
    <source>
        <dbReference type="RefSeq" id="XP_033463468.1"/>
    </source>
</evidence>
<keyword evidence="1" id="KW-1133">Transmembrane helix</keyword>
<dbReference type="GeneID" id="54356731"/>
<keyword evidence="2" id="KW-1185">Reference proteome</keyword>
<evidence type="ECO:0000313" key="2">
    <source>
        <dbReference type="Proteomes" id="UP000504637"/>
    </source>
</evidence>
<reference evidence="3" key="1">
    <citation type="submission" date="2020-01" db="EMBL/GenBank/DDBJ databases">
        <authorList>
            <consortium name="DOE Joint Genome Institute"/>
            <person name="Haridas S."/>
            <person name="Albert R."/>
            <person name="Binder M."/>
            <person name="Bloem J."/>
            <person name="Labutti K."/>
            <person name="Salamov A."/>
            <person name="Andreopoulos B."/>
            <person name="Baker S.E."/>
            <person name="Barry K."/>
            <person name="Bills G."/>
            <person name="Bluhm B.H."/>
            <person name="Cannon C."/>
            <person name="Castanera R."/>
            <person name="Culley D.E."/>
            <person name="Daum C."/>
            <person name="Ezra D."/>
            <person name="Gonzalez J.B."/>
            <person name="Henrissat B."/>
            <person name="Kuo A."/>
            <person name="Liang C."/>
            <person name="Lipzen A."/>
            <person name="Lutzoni F."/>
            <person name="Magnuson J."/>
            <person name="Mondo S."/>
            <person name="Nolan M."/>
            <person name="Ohm R."/>
            <person name="Pangilinan J."/>
            <person name="Park H.-J."/>
            <person name="Ramirez L."/>
            <person name="Alfaro M."/>
            <person name="Sun H."/>
            <person name="Tritt A."/>
            <person name="Yoshinaga Y."/>
            <person name="Zwiers L.-H."/>
            <person name="Turgeon B.G."/>
            <person name="Goodwin S.B."/>
            <person name="Spatafora J.W."/>
            <person name="Crous P.W."/>
            <person name="Grigoriev I.V."/>
        </authorList>
    </citation>
    <scope>NUCLEOTIDE SEQUENCE</scope>
    <source>
        <strain evidence="3">CBS 342.82</strain>
    </source>
</reference>
<sequence>MHHQWKFSDSSAALRPGNVVSTLNGPVLLTVVFLLEALGVVFPGLIRPLRRNPNGGSAHVLRGRAQAIFSSGLRPNHLSRGD</sequence>
<reference evidence="3" key="3">
    <citation type="submission" date="2025-08" db="UniProtKB">
        <authorList>
            <consortium name="RefSeq"/>
        </authorList>
    </citation>
    <scope>IDENTIFICATION</scope>
    <source>
        <strain evidence="3">CBS 342.82</strain>
    </source>
</reference>
<dbReference type="AlphaFoldDB" id="A0A6J3MHR2"/>
<protein>
    <submittedName>
        <fullName evidence="3">Uncharacterized protein</fullName>
    </submittedName>
</protein>
<keyword evidence="1" id="KW-0812">Transmembrane</keyword>
<name>A0A6J3MHR2_9PEZI</name>
<dbReference type="Proteomes" id="UP000504637">
    <property type="component" value="Unplaced"/>
</dbReference>
<gene>
    <name evidence="3" type="ORF">K489DRAFT_115886</name>
</gene>
<organism evidence="3">
    <name type="scientific">Dissoconium aciculare CBS 342.82</name>
    <dbReference type="NCBI Taxonomy" id="1314786"/>
    <lineage>
        <taxon>Eukaryota</taxon>
        <taxon>Fungi</taxon>
        <taxon>Dikarya</taxon>
        <taxon>Ascomycota</taxon>
        <taxon>Pezizomycotina</taxon>
        <taxon>Dothideomycetes</taxon>
        <taxon>Dothideomycetidae</taxon>
        <taxon>Mycosphaerellales</taxon>
        <taxon>Dissoconiaceae</taxon>
        <taxon>Dissoconium</taxon>
    </lineage>
</organism>
<keyword evidence="1" id="KW-0472">Membrane</keyword>
<evidence type="ECO:0000256" key="1">
    <source>
        <dbReference type="SAM" id="Phobius"/>
    </source>
</evidence>
<proteinExistence type="predicted"/>